<dbReference type="EMBL" id="CP055898">
    <property type="protein sequence ID" value="QKX53421.1"/>
    <property type="molecule type" value="Genomic_DNA"/>
</dbReference>
<dbReference type="PANTHER" id="PTHR12928">
    <property type="entry name" value="FRG1 PROTEIN"/>
    <property type="match status" value="1"/>
</dbReference>
<dbReference type="Proteomes" id="UP000509510">
    <property type="component" value="Chromosome I"/>
</dbReference>
<keyword evidence="6" id="KW-1185">Reference proteome</keyword>
<proteinExistence type="inferred from homology"/>
<evidence type="ECO:0000256" key="1">
    <source>
        <dbReference type="ARBA" id="ARBA00004604"/>
    </source>
</evidence>
<reference evidence="6" key="1">
    <citation type="submission" date="2020-06" db="EMBL/GenBank/DDBJ databases">
        <title>A chromosome-scale genome assembly of Talaromyces rugulosus W13939.</title>
        <authorList>
            <person name="Wang B."/>
            <person name="Guo L."/>
            <person name="Ye K."/>
            <person name="Wang L."/>
        </authorList>
    </citation>
    <scope>NUCLEOTIDE SEQUENCE [LARGE SCALE GENOMIC DNA]</scope>
    <source>
        <strain evidence="6">W13939</strain>
    </source>
</reference>
<name>A0A7H8QIQ6_TALRU</name>
<dbReference type="RefSeq" id="XP_035339600.1">
    <property type="nucleotide sequence ID" value="XM_035483707.1"/>
</dbReference>
<dbReference type="KEGG" id="trg:TRUGW13939_00500"/>
<dbReference type="InterPro" id="IPR008999">
    <property type="entry name" value="Actin-crosslinking"/>
</dbReference>
<evidence type="ECO:0000313" key="5">
    <source>
        <dbReference type="EMBL" id="QKX53421.1"/>
    </source>
</evidence>
<dbReference type="Pfam" id="PF06229">
    <property type="entry name" value="FRG1"/>
    <property type="match status" value="2"/>
</dbReference>
<dbReference type="GO" id="GO:0071013">
    <property type="term" value="C:catalytic step 2 spliceosome"/>
    <property type="evidence" value="ECO:0007669"/>
    <property type="project" value="TreeGrafter"/>
</dbReference>
<feature type="compositionally biased region" description="Low complexity" evidence="4">
    <location>
        <begin position="35"/>
        <end position="45"/>
    </location>
</feature>
<accession>A0A7H8QIQ6</accession>
<evidence type="ECO:0000256" key="4">
    <source>
        <dbReference type="SAM" id="MobiDB-lite"/>
    </source>
</evidence>
<dbReference type="GO" id="GO:0005730">
    <property type="term" value="C:nucleolus"/>
    <property type="evidence" value="ECO:0007669"/>
    <property type="project" value="UniProtKB-SubCell"/>
</dbReference>
<comment type="subcellular location">
    <subcellularLocation>
        <location evidence="1">Nucleus</location>
        <location evidence="1">Nucleolus</location>
    </subcellularLocation>
</comment>
<dbReference type="GO" id="GO:0051015">
    <property type="term" value="F:actin filament binding"/>
    <property type="evidence" value="ECO:0007669"/>
    <property type="project" value="TreeGrafter"/>
</dbReference>
<protein>
    <recommendedName>
        <fullName evidence="7">Actin-crosslinking protein</fullName>
    </recommendedName>
</protein>
<evidence type="ECO:0008006" key="7">
    <source>
        <dbReference type="Google" id="ProtNLM"/>
    </source>
</evidence>
<comment type="similarity">
    <text evidence="2">Belongs to the FRG1 family.</text>
</comment>
<dbReference type="Gene3D" id="2.80.10.50">
    <property type="match status" value="1"/>
</dbReference>
<evidence type="ECO:0000256" key="2">
    <source>
        <dbReference type="ARBA" id="ARBA00010878"/>
    </source>
</evidence>
<dbReference type="PANTHER" id="PTHR12928:SF0">
    <property type="entry name" value="FSHD REGION GENE 1"/>
    <property type="match status" value="1"/>
</dbReference>
<keyword evidence="3" id="KW-0539">Nucleus</keyword>
<sequence>MVKPLSFKGDKKSKKRKHRDEDSESRRPNPFSDNAVVPAAAAQDEQATDEQSWVSADVATDLNGPVVFVLPSTPPTCIACDANGKVFASELENVIEGDPSTAEPHDVRQVWVATKVAGAEGFSFKGHHGRYIFILWTPKYGGETVTAWYANAGTRYLSCDKYGIISANASAISPAESFIPIQAHDTPGMLAFQTRGGESETDTFVTIQEDSGKGSGAVEIRGDASSITFESTIRVRMQARFKPKLKASRETKAREKISRRELEAAVGRRLEDDEVKRLKKARKEGNYHEEILDVRVSGKHDKFAS</sequence>
<feature type="region of interest" description="Disordered" evidence="4">
    <location>
        <begin position="1"/>
        <end position="51"/>
    </location>
</feature>
<dbReference type="OrthoDB" id="5539371at2759"/>
<dbReference type="SUPFAM" id="SSF50405">
    <property type="entry name" value="Actin-crosslinking proteins"/>
    <property type="match status" value="2"/>
</dbReference>
<gene>
    <name evidence="5" type="ORF">TRUGW13939_00500</name>
</gene>
<dbReference type="AlphaFoldDB" id="A0A7H8QIQ6"/>
<organism evidence="5 6">
    <name type="scientific">Talaromyces rugulosus</name>
    <name type="common">Penicillium rugulosum</name>
    <dbReference type="NCBI Taxonomy" id="121627"/>
    <lineage>
        <taxon>Eukaryota</taxon>
        <taxon>Fungi</taxon>
        <taxon>Dikarya</taxon>
        <taxon>Ascomycota</taxon>
        <taxon>Pezizomycotina</taxon>
        <taxon>Eurotiomycetes</taxon>
        <taxon>Eurotiomycetidae</taxon>
        <taxon>Eurotiales</taxon>
        <taxon>Trichocomaceae</taxon>
        <taxon>Talaromyces</taxon>
        <taxon>Talaromyces sect. Islandici</taxon>
    </lineage>
</organism>
<evidence type="ECO:0000313" key="6">
    <source>
        <dbReference type="Proteomes" id="UP000509510"/>
    </source>
</evidence>
<dbReference type="InterPro" id="IPR010414">
    <property type="entry name" value="FRG1"/>
</dbReference>
<dbReference type="GeneID" id="55988013"/>
<evidence type="ECO:0000256" key="3">
    <source>
        <dbReference type="ARBA" id="ARBA00023242"/>
    </source>
</evidence>
<dbReference type="CDD" id="cd23339">
    <property type="entry name" value="beta-trefoil_FSCN_fungal_FRG1-like"/>
    <property type="match status" value="1"/>
</dbReference>